<feature type="signal peptide" evidence="5">
    <location>
        <begin position="1"/>
        <end position="25"/>
    </location>
</feature>
<dbReference type="PANTHER" id="PTHR34820">
    <property type="entry name" value="INNER MEMBRANE PROTEIN YEBZ"/>
    <property type="match status" value="1"/>
</dbReference>
<evidence type="ECO:0000256" key="3">
    <source>
        <dbReference type="ARBA" id="ARBA00022729"/>
    </source>
</evidence>
<dbReference type="Pfam" id="PF04234">
    <property type="entry name" value="CopC"/>
    <property type="match status" value="1"/>
</dbReference>
<evidence type="ECO:0000256" key="2">
    <source>
        <dbReference type="ARBA" id="ARBA00022723"/>
    </source>
</evidence>
<dbReference type="Proteomes" id="UP001317629">
    <property type="component" value="Chromosome"/>
</dbReference>
<dbReference type="InterPro" id="IPR032694">
    <property type="entry name" value="CopC/D"/>
</dbReference>
<dbReference type="InterPro" id="IPR014756">
    <property type="entry name" value="Ig_E-set"/>
</dbReference>
<dbReference type="InterPro" id="IPR007348">
    <property type="entry name" value="CopC_dom"/>
</dbReference>
<accession>A0ABM8E8S1</accession>
<organism evidence="7 8">
    <name type="scientific">Methylocystis iwaonis</name>
    <dbReference type="NCBI Taxonomy" id="2885079"/>
    <lineage>
        <taxon>Bacteria</taxon>
        <taxon>Pseudomonadati</taxon>
        <taxon>Pseudomonadota</taxon>
        <taxon>Alphaproteobacteria</taxon>
        <taxon>Hyphomicrobiales</taxon>
        <taxon>Methylocystaceae</taxon>
        <taxon>Methylocystis</taxon>
    </lineage>
</organism>
<dbReference type="Gene3D" id="2.60.40.1220">
    <property type="match status" value="1"/>
</dbReference>
<evidence type="ECO:0000256" key="1">
    <source>
        <dbReference type="ARBA" id="ARBA00004196"/>
    </source>
</evidence>
<proteinExistence type="predicted"/>
<keyword evidence="4" id="KW-0186">Copper</keyword>
<dbReference type="PANTHER" id="PTHR34820:SF4">
    <property type="entry name" value="INNER MEMBRANE PROTEIN YEBZ"/>
    <property type="match status" value="1"/>
</dbReference>
<dbReference type="EMBL" id="AP027142">
    <property type="protein sequence ID" value="BDV34369.1"/>
    <property type="molecule type" value="Genomic_DNA"/>
</dbReference>
<comment type="subcellular location">
    <subcellularLocation>
        <location evidence="1">Cell envelope</location>
    </subcellularLocation>
</comment>
<keyword evidence="2" id="KW-0479">Metal-binding</keyword>
<dbReference type="SUPFAM" id="SSF81296">
    <property type="entry name" value="E set domains"/>
    <property type="match status" value="1"/>
</dbReference>
<feature type="chain" id="PRO_5047281691" description="CopC domain-containing protein" evidence="5">
    <location>
        <begin position="26"/>
        <end position="133"/>
    </location>
</feature>
<keyword evidence="3 5" id="KW-0732">Signal</keyword>
<protein>
    <recommendedName>
        <fullName evidence="6">CopC domain-containing protein</fullName>
    </recommendedName>
</protein>
<feature type="domain" description="CopC" evidence="6">
    <location>
        <begin position="24"/>
        <end position="116"/>
    </location>
</feature>
<evidence type="ECO:0000256" key="5">
    <source>
        <dbReference type="SAM" id="SignalP"/>
    </source>
</evidence>
<name>A0ABM8E8S1_9HYPH</name>
<dbReference type="InterPro" id="IPR014755">
    <property type="entry name" value="Cu-Rt/internalin_Ig-like"/>
</dbReference>
<evidence type="ECO:0000259" key="6">
    <source>
        <dbReference type="Pfam" id="PF04234"/>
    </source>
</evidence>
<keyword evidence="8" id="KW-1185">Reference proteome</keyword>
<evidence type="ECO:0000313" key="7">
    <source>
        <dbReference type="EMBL" id="BDV34369.1"/>
    </source>
</evidence>
<evidence type="ECO:0000313" key="8">
    <source>
        <dbReference type="Proteomes" id="UP001317629"/>
    </source>
</evidence>
<reference evidence="7 8" key="1">
    <citation type="journal article" date="2023" name="Int. J. Syst. Evol. Microbiol.">
        <title>Methylocystis iwaonis sp. nov., a type II methane-oxidizing bacterium from surface soil of a rice paddy field in Japan, and emended description of the genus Methylocystis (ex Whittenbury et al. 1970) Bowman et al. 1993.</title>
        <authorList>
            <person name="Kaise H."/>
            <person name="Sawadogo J.B."/>
            <person name="Alam M.S."/>
            <person name="Ueno C."/>
            <person name="Dianou D."/>
            <person name="Shinjo R."/>
            <person name="Asakawa S."/>
        </authorList>
    </citation>
    <scope>NUCLEOTIDE SEQUENCE [LARGE SCALE GENOMIC DNA]</scope>
    <source>
        <strain evidence="7 8">SS37A-Re</strain>
    </source>
</reference>
<evidence type="ECO:0000256" key="4">
    <source>
        <dbReference type="ARBA" id="ARBA00023008"/>
    </source>
</evidence>
<gene>
    <name evidence="7" type="ORF">SS37A_18980</name>
</gene>
<dbReference type="RefSeq" id="WP_281927526.1">
    <property type="nucleotide sequence ID" value="NZ_AP027142.1"/>
</dbReference>
<sequence>MMLPQTVAIAALALAATQVSALAHAYLIDSVPAKRQEVMHPLSRIKLAFSATADAHFSVVKLTDDKGAVIAETTQQTASREMTLPAPALKPGPYQIRYRVLSTDGDIVEGKVDFVVRAAADPARDFQDERPQS</sequence>